<organism evidence="1">
    <name type="scientific">groundwater metagenome</name>
    <dbReference type="NCBI Taxonomy" id="717931"/>
    <lineage>
        <taxon>unclassified sequences</taxon>
        <taxon>metagenomes</taxon>
        <taxon>ecological metagenomes</taxon>
    </lineage>
</organism>
<proteinExistence type="predicted"/>
<evidence type="ECO:0000313" key="1">
    <source>
        <dbReference type="EMBL" id="CEG14024.1"/>
    </source>
</evidence>
<sequence>MDKLKTGILVMLVGMAIIGMTVSSVSAGDALCKSIGIPSLNGYKCTIDTGSSCVCGNIYFPTSQTAFFQIYETVM</sequence>
<accession>A0A098EET6</accession>
<dbReference type="EMBL" id="CCXY01000459">
    <property type="protein sequence ID" value="CEG14024.1"/>
    <property type="molecule type" value="Genomic_DNA"/>
</dbReference>
<name>A0A098EET6_9ZZZZ</name>
<reference evidence="1" key="1">
    <citation type="submission" date="2014-09" db="EMBL/GenBank/DDBJ databases">
        <authorList>
            <person name="Probst J Alexander"/>
        </authorList>
    </citation>
    <scope>NUCLEOTIDE SEQUENCE</scope>
</reference>
<gene>
    <name evidence="1" type="ORF">MSIBF_A910004</name>
</gene>
<protein>
    <submittedName>
        <fullName evidence="1">Uncharacterized protein</fullName>
    </submittedName>
</protein>
<dbReference type="AlphaFoldDB" id="A0A098EET6"/>